<feature type="transmembrane region" description="Helical" evidence="7">
    <location>
        <begin position="71"/>
        <end position="92"/>
    </location>
</feature>
<comment type="caution">
    <text evidence="9">The sequence shown here is derived from an EMBL/GenBank/DDBJ whole genome shotgun (WGS) entry which is preliminary data.</text>
</comment>
<feature type="transmembrane region" description="Helical" evidence="7">
    <location>
        <begin position="183"/>
        <end position="207"/>
    </location>
</feature>
<feature type="transmembrane region" description="Helical" evidence="7">
    <location>
        <begin position="153"/>
        <end position="171"/>
    </location>
</feature>
<evidence type="ECO:0000313" key="10">
    <source>
        <dbReference type="Proteomes" id="UP000003671"/>
    </source>
</evidence>
<dbReference type="Pfam" id="PF00892">
    <property type="entry name" value="EamA"/>
    <property type="match status" value="2"/>
</dbReference>
<dbReference type="eggNOG" id="COG0697">
    <property type="taxonomic scope" value="Bacteria"/>
</dbReference>
<feature type="domain" description="EamA" evidence="8">
    <location>
        <begin position="9"/>
        <end position="143"/>
    </location>
</feature>
<dbReference type="HOGENOM" id="CLU_033863_13_0_9"/>
<dbReference type="GO" id="GO:0005886">
    <property type="term" value="C:plasma membrane"/>
    <property type="evidence" value="ECO:0007669"/>
    <property type="project" value="UniProtKB-SubCell"/>
</dbReference>
<evidence type="ECO:0000256" key="5">
    <source>
        <dbReference type="ARBA" id="ARBA00022989"/>
    </source>
</evidence>
<dbReference type="Proteomes" id="UP000003671">
    <property type="component" value="Unassembled WGS sequence"/>
</dbReference>
<feature type="transmembrane region" description="Helical" evidence="7">
    <location>
        <begin position="129"/>
        <end position="147"/>
    </location>
</feature>
<evidence type="ECO:0000256" key="3">
    <source>
        <dbReference type="ARBA" id="ARBA00022475"/>
    </source>
</evidence>
<dbReference type="AlphaFoldDB" id="C9KIX6"/>
<feature type="transmembrane region" description="Helical" evidence="7">
    <location>
        <begin position="289"/>
        <end position="306"/>
    </location>
</feature>
<feature type="transmembrane region" description="Helical" evidence="7">
    <location>
        <begin position="234"/>
        <end position="253"/>
    </location>
</feature>
<organism evidence="9 10">
    <name type="scientific">Mitsuokella multacida DSM 20544</name>
    <dbReference type="NCBI Taxonomy" id="500635"/>
    <lineage>
        <taxon>Bacteria</taxon>
        <taxon>Bacillati</taxon>
        <taxon>Bacillota</taxon>
        <taxon>Negativicutes</taxon>
        <taxon>Selenomonadales</taxon>
        <taxon>Selenomonadaceae</taxon>
        <taxon>Mitsuokella</taxon>
    </lineage>
</organism>
<gene>
    <name evidence="9" type="ORF">MITSMUL_03377</name>
</gene>
<dbReference type="SUPFAM" id="SSF103481">
    <property type="entry name" value="Multidrug resistance efflux transporter EmrE"/>
    <property type="match status" value="2"/>
</dbReference>
<evidence type="ECO:0000256" key="1">
    <source>
        <dbReference type="ARBA" id="ARBA00004651"/>
    </source>
</evidence>
<evidence type="ECO:0000256" key="6">
    <source>
        <dbReference type="ARBA" id="ARBA00023136"/>
    </source>
</evidence>
<reference evidence="9" key="1">
    <citation type="submission" date="2009-09" db="EMBL/GenBank/DDBJ databases">
        <authorList>
            <person name="Weinstock G."/>
            <person name="Sodergren E."/>
            <person name="Clifton S."/>
            <person name="Fulton L."/>
            <person name="Fulton B."/>
            <person name="Courtney L."/>
            <person name="Fronick C."/>
            <person name="Harrison M."/>
            <person name="Strong C."/>
            <person name="Farmer C."/>
            <person name="Delahaunty K."/>
            <person name="Markovic C."/>
            <person name="Hall O."/>
            <person name="Minx P."/>
            <person name="Tomlinson C."/>
            <person name="Mitreva M."/>
            <person name="Nelson J."/>
            <person name="Hou S."/>
            <person name="Wollam A."/>
            <person name="Pepin K.H."/>
            <person name="Johnson M."/>
            <person name="Bhonagiri V."/>
            <person name="Nash W.E."/>
            <person name="Warren W."/>
            <person name="Chinwalla A."/>
            <person name="Mardis E.R."/>
            <person name="Wilson R.K."/>
        </authorList>
    </citation>
    <scope>NUCLEOTIDE SEQUENCE [LARGE SCALE GENOMIC DNA]</scope>
    <source>
        <strain evidence="9">DSM 20544</strain>
    </source>
</reference>
<keyword evidence="4 7" id="KW-0812">Transmembrane</keyword>
<evidence type="ECO:0000256" key="2">
    <source>
        <dbReference type="ARBA" id="ARBA00007362"/>
    </source>
</evidence>
<dbReference type="EMBL" id="ABWK02000001">
    <property type="protein sequence ID" value="EEX70239.1"/>
    <property type="molecule type" value="Genomic_DNA"/>
</dbReference>
<feature type="transmembrane region" description="Helical" evidence="7">
    <location>
        <begin position="98"/>
        <end position="120"/>
    </location>
</feature>
<comment type="similarity">
    <text evidence="2">Belongs to the EamA transporter family.</text>
</comment>
<name>C9KIX6_9FIRM</name>
<feature type="domain" description="EamA" evidence="8">
    <location>
        <begin position="153"/>
        <end position="305"/>
    </location>
</feature>
<keyword evidence="10" id="KW-1185">Reference proteome</keyword>
<dbReference type="InterPro" id="IPR000620">
    <property type="entry name" value="EamA_dom"/>
</dbReference>
<keyword evidence="6 7" id="KW-0472">Membrane</keyword>
<dbReference type="STRING" id="500635.MITSMUL_03377"/>
<evidence type="ECO:0000256" key="7">
    <source>
        <dbReference type="SAM" id="Phobius"/>
    </source>
</evidence>
<dbReference type="PATRIC" id="fig|500635.8.peg.278"/>
<evidence type="ECO:0000259" key="8">
    <source>
        <dbReference type="Pfam" id="PF00892"/>
    </source>
</evidence>
<comment type="subcellular location">
    <subcellularLocation>
        <location evidence="1">Cell membrane</location>
        <topology evidence="1">Multi-pass membrane protein</topology>
    </subcellularLocation>
</comment>
<dbReference type="InterPro" id="IPR050638">
    <property type="entry name" value="AA-Vitamin_Transporters"/>
</dbReference>
<feature type="transmembrane region" description="Helical" evidence="7">
    <location>
        <begin position="265"/>
        <end position="283"/>
    </location>
</feature>
<sequence length="316" mass="34908">MMRMIQMKPLLYMLAAACLFSFTEITLKILNGSLNCLDVNFSRYILSGIILLPLALLDLRKRQVRLNRTHFLWFQLLGFIGIALVGPAYQLASWLLQANVTSILFSLNPMFIAIMAMVVLGEPLSHHQWAALLFDIGAVFVLVNPMQMTMDPIGLLLLFFTIFCYSFYAVIGKKMIDELGSAMATAGSFLAGGVQLFLLACCTHIPFVAEWLVQVGLSDFAEVSLFGGYTVENIGWVLLLVFGVTLGGYIFWFKAMETGSTFIGSLTYFIKPALSPFMALIFLNEAITGRILLGVFLLLIGAAVSLNKDKPQPALD</sequence>
<dbReference type="InterPro" id="IPR037185">
    <property type="entry name" value="EmrE-like"/>
</dbReference>
<evidence type="ECO:0000313" key="9">
    <source>
        <dbReference type="EMBL" id="EEX70239.1"/>
    </source>
</evidence>
<proteinExistence type="inferred from homology"/>
<protein>
    <submittedName>
        <fullName evidence="9">Membrane protein</fullName>
    </submittedName>
</protein>
<keyword evidence="5 7" id="KW-1133">Transmembrane helix</keyword>
<accession>C9KIX6</accession>
<keyword evidence="3" id="KW-1003">Cell membrane</keyword>
<feature type="transmembrane region" description="Helical" evidence="7">
    <location>
        <begin position="41"/>
        <end position="59"/>
    </location>
</feature>
<dbReference type="PANTHER" id="PTHR32322:SF18">
    <property type="entry name" value="S-ADENOSYLMETHIONINE_S-ADENOSYLHOMOCYSTEINE TRANSPORTER"/>
    <property type="match status" value="1"/>
</dbReference>
<dbReference type="PANTHER" id="PTHR32322">
    <property type="entry name" value="INNER MEMBRANE TRANSPORTER"/>
    <property type="match status" value="1"/>
</dbReference>
<evidence type="ECO:0000256" key="4">
    <source>
        <dbReference type="ARBA" id="ARBA00022692"/>
    </source>
</evidence>